<dbReference type="Proteomes" id="UP000243975">
    <property type="component" value="Unassembled WGS sequence"/>
</dbReference>
<comment type="caution">
    <text evidence="4">The sequence shown here is derived from an EMBL/GenBank/DDBJ whole genome shotgun (WGS) entry which is preliminary data.</text>
</comment>
<dbReference type="PANTHER" id="PTHR46008">
    <property type="entry name" value="LEAF RUST 10 DISEASE-RESISTANCE LOCUS RECEPTOR-LIKE PROTEIN KINASE-LIKE 1.4"/>
    <property type="match status" value="1"/>
</dbReference>
<gene>
    <name evidence="4" type="ORF">Ccrd_021629</name>
</gene>
<keyword evidence="2" id="KW-0067">ATP-binding</keyword>
<dbReference type="PANTHER" id="PTHR46008:SF38">
    <property type="entry name" value="CONCANAVALIN A-LIKE LECTIN_GLUCANASE DOMAIN-CONTAINING PROTEIN-RELATED"/>
    <property type="match status" value="1"/>
</dbReference>
<sequence length="225" mass="24156">MSGSFCNSRTCNPQGSSKNGSLIIILPVIGAILVAIGIVFAIFVCRKKKRRAIKEASPGQTETKAILTIDSSKTSTTDTQSNFTSSIPSYPSSKSSKDFAKSSYFGAHVFSYEELEVATDNFNGSRELGDGGFGTSIGFESNGSVRRMVTLVAELAFRCVQQEKDMRPTMKEVVETLRGIQNDDMNAQKPEVLDIVVDDGGVLMSPEFGVTNKLVDGTVPNSSDG</sequence>
<dbReference type="Gene3D" id="3.30.200.20">
    <property type="entry name" value="Phosphorylase Kinase, domain 1"/>
    <property type="match status" value="1"/>
</dbReference>
<dbReference type="GO" id="GO:0005524">
    <property type="term" value="F:ATP binding"/>
    <property type="evidence" value="ECO:0007669"/>
    <property type="project" value="UniProtKB-KW"/>
</dbReference>
<evidence type="ECO:0000256" key="2">
    <source>
        <dbReference type="ARBA" id="ARBA00022840"/>
    </source>
</evidence>
<keyword evidence="5" id="KW-1185">Reference proteome</keyword>
<accession>A0A103Y0A2</accession>
<evidence type="ECO:0000256" key="1">
    <source>
        <dbReference type="ARBA" id="ARBA00022741"/>
    </source>
</evidence>
<evidence type="ECO:0000313" key="4">
    <source>
        <dbReference type="EMBL" id="KVI00158.1"/>
    </source>
</evidence>
<dbReference type="STRING" id="59895.A0A103Y0A2"/>
<organism evidence="4 5">
    <name type="scientific">Cynara cardunculus var. scolymus</name>
    <name type="common">Globe artichoke</name>
    <name type="synonym">Cynara scolymus</name>
    <dbReference type="NCBI Taxonomy" id="59895"/>
    <lineage>
        <taxon>Eukaryota</taxon>
        <taxon>Viridiplantae</taxon>
        <taxon>Streptophyta</taxon>
        <taxon>Embryophyta</taxon>
        <taxon>Tracheophyta</taxon>
        <taxon>Spermatophyta</taxon>
        <taxon>Magnoliopsida</taxon>
        <taxon>eudicotyledons</taxon>
        <taxon>Gunneridae</taxon>
        <taxon>Pentapetalae</taxon>
        <taxon>asterids</taxon>
        <taxon>campanulids</taxon>
        <taxon>Asterales</taxon>
        <taxon>Asteraceae</taxon>
        <taxon>Carduoideae</taxon>
        <taxon>Cardueae</taxon>
        <taxon>Carduinae</taxon>
        <taxon>Cynara</taxon>
    </lineage>
</organism>
<reference evidence="4 5" key="1">
    <citation type="journal article" date="2016" name="Sci. Rep.">
        <title>The genome sequence of the outbreeding globe artichoke constructed de novo incorporating a phase-aware low-pass sequencing strategy of F1 progeny.</title>
        <authorList>
            <person name="Scaglione D."/>
            <person name="Reyes-Chin-Wo S."/>
            <person name="Acquadro A."/>
            <person name="Froenicke L."/>
            <person name="Portis E."/>
            <person name="Beitel C."/>
            <person name="Tirone M."/>
            <person name="Mauro R."/>
            <person name="Lo Monaco A."/>
            <person name="Mauromicale G."/>
            <person name="Faccioli P."/>
            <person name="Cattivelli L."/>
            <person name="Rieseberg L."/>
            <person name="Michelmore R."/>
            <person name="Lanteri S."/>
        </authorList>
    </citation>
    <scope>NUCLEOTIDE SEQUENCE [LARGE SCALE GENOMIC DNA]</scope>
    <source>
        <strain evidence="4">2C</strain>
    </source>
</reference>
<keyword evidence="1" id="KW-0547">Nucleotide-binding</keyword>
<keyword evidence="3" id="KW-1133">Transmembrane helix</keyword>
<keyword evidence="3" id="KW-0812">Transmembrane</keyword>
<name>A0A103Y0A2_CYNCS</name>
<dbReference type="EMBL" id="LEKV01003398">
    <property type="protein sequence ID" value="KVI00158.1"/>
    <property type="molecule type" value="Genomic_DNA"/>
</dbReference>
<evidence type="ECO:0000256" key="3">
    <source>
        <dbReference type="SAM" id="Phobius"/>
    </source>
</evidence>
<keyword evidence="3" id="KW-0472">Membrane</keyword>
<proteinExistence type="predicted"/>
<protein>
    <submittedName>
        <fullName evidence="4">Concanavalin A-like lectin/glucanase, subgroup</fullName>
    </submittedName>
</protein>
<dbReference type="AlphaFoldDB" id="A0A103Y0A2"/>
<dbReference type="Gramene" id="KVI00158">
    <property type="protein sequence ID" value="KVI00158"/>
    <property type="gene ID" value="Ccrd_021629"/>
</dbReference>
<dbReference type="GO" id="GO:0016301">
    <property type="term" value="F:kinase activity"/>
    <property type="evidence" value="ECO:0007669"/>
    <property type="project" value="TreeGrafter"/>
</dbReference>
<evidence type="ECO:0000313" key="5">
    <source>
        <dbReference type="Proteomes" id="UP000243975"/>
    </source>
</evidence>
<feature type="transmembrane region" description="Helical" evidence="3">
    <location>
        <begin position="22"/>
        <end position="45"/>
    </location>
</feature>